<evidence type="ECO:0000313" key="4">
    <source>
        <dbReference type="Proteomes" id="UP000318667"/>
    </source>
</evidence>
<feature type="transmembrane region" description="Helical" evidence="1">
    <location>
        <begin position="42"/>
        <end position="62"/>
    </location>
</feature>
<evidence type="ECO:0000259" key="2">
    <source>
        <dbReference type="Pfam" id="PF25842"/>
    </source>
</evidence>
<dbReference type="AlphaFoldDB" id="A0A562JR59"/>
<evidence type="ECO:0000313" key="3">
    <source>
        <dbReference type="EMBL" id="TWH85662.1"/>
    </source>
</evidence>
<evidence type="ECO:0000256" key="1">
    <source>
        <dbReference type="SAM" id="Phobius"/>
    </source>
</evidence>
<feature type="transmembrane region" description="Helical" evidence="1">
    <location>
        <begin position="12"/>
        <end position="30"/>
    </location>
</feature>
<dbReference type="Pfam" id="PF25842">
    <property type="entry name" value="NfeD_TM"/>
    <property type="match status" value="1"/>
</dbReference>
<reference evidence="3 4" key="1">
    <citation type="journal article" date="2015" name="Stand. Genomic Sci.">
        <title>Genomic Encyclopedia of Bacterial and Archaeal Type Strains, Phase III: the genomes of soil and plant-associated and newly described type strains.</title>
        <authorList>
            <person name="Whitman W.B."/>
            <person name="Woyke T."/>
            <person name="Klenk H.P."/>
            <person name="Zhou Y."/>
            <person name="Lilburn T.G."/>
            <person name="Beck B.J."/>
            <person name="De Vos P."/>
            <person name="Vandamme P."/>
            <person name="Eisen J.A."/>
            <person name="Garrity G."/>
            <person name="Hugenholtz P."/>
            <person name="Kyrpides N.C."/>
        </authorList>
    </citation>
    <scope>NUCLEOTIDE SEQUENCE [LARGE SCALE GENOMIC DNA]</scope>
    <source>
        <strain evidence="3 4">CGMCC 1.10115</strain>
    </source>
</reference>
<feature type="domain" description="Membrane protein NfeD2 N-terminal transmembrane" evidence="2">
    <location>
        <begin position="1"/>
        <end position="101"/>
    </location>
</feature>
<keyword evidence="1" id="KW-1133">Transmembrane helix</keyword>
<sequence>MELFGLPIQTIYLYTLIFSGILIILYIFFGDLAEGLGDAASFLNPVLVLAFITFTSAAGYILELQTPLNSLVILLIGIAVALILDTLLNVFVLVPLSSAEESLVYTEESLRGRIGIVLIPIPQDGFGEVMIENISGRISKPAESYENTFIAEGKKVLIVDVNNGVIQVMDMNNYK</sequence>
<dbReference type="GeneID" id="65404244"/>
<name>A0A562JR59_9BACI</name>
<dbReference type="Gene3D" id="2.40.50.140">
    <property type="entry name" value="Nucleic acid-binding proteins"/>
    <property type="match status" value="1"/>
</dbReference>
<proteinExistence type="predicted"/>
<dbReference type="Proteomes" id="UP000318667">
    <property type="component" value="Unassembled WGS sequence"/>
</dbReference>
<keyword evidence="1" id="KW-0472">Membrane</keyword>
<dbReference type="OrthoDB" id="1683445at2"/>
<keyword evidence="4" id="KW-1185">Reference proteome</keyword>
<accession>A0A562JR59</accession>
<protein>
    <recommendedName>
        <fullName evidence="2">Membrane protein NfeD2 N-terminal transmembrane domain-containing protein</fullName>
    </recommendedName>
</protein>
<dbReference type="EMBL" id="VLKI01000008">
    <property type="protein sequence ID" value="TWH85662.1"/>
    <property type="molecule type" value="Genomic_DNA"/>
</dbReference>
<feature type="transmembrane region" description="Helical" evidence="1">
    <location>
        <begin position="68"/>
        <end position="94"/>
    </location>
</feature>
<organism evidence="3 4">
    <name type="scientific">Cytobacillus oceanisediminis</name>
    <dbReference type="NCBI Taxonomy" id="665099"/>
    <lineage>
        <taxon>Bacteria</taxon>
        <taxon>Bacillati</taxon>
        <taxon>Bacillota</taxon>
        <taxon>Bacilli</taxon>
        <taxon>Bacillales</taxon>
        <taxon>Bacillaceae</taxon>
        <taxon>Cytobacillus</taxon>
    </lineage>
</organism>
<dbReference type="InterPro" id="IPR058653">
    <property type="entry name" value="NfeD2_TM"/>
</dbReference>
<comment type="caution">
    <text evidence="3">The sequence shown here is derived from an EMBL/GenBank/DDBJ whole genome shotgun (WGS) entry which is preliminary data.</text>
</comment>
<dbReference type="InterPro" id="IPR012340">
    <property type="entry name" value="NA-bd_OB-fold"/>
</dbReference>
<dbReference type="RefSeq" id="WP_144543183.1">
    <property type="nucleotide sequence ID" value="NZ_CBCSDC010000005.1"/>
</dbReference>
<keyword evidence="1" id="KW-0812">Transmembrane</keyword>
<gene>
    <name evidence="3" type="ORF">IQ19_03086</name>
</gene>